<comment type="similarity">
    <text evidence="1">Belongs to the universal stress protein A family.</text>
</comment>
<dbReference type="InterPro" id="IPR006015">
    <property type="entry name" value="Universal_stress_UspA"/>
</dbReference>
<dbReference type="OrthoDB" id="5295044at2"/>
<name>A0A4Q7LTB0_9BURK</name>
<accession>A0A4Q7LTB0</accession>
<dbReference type="PRINTS" id="PR01438">
    <property type="entry name" value="UNVRSLSTRESS"/>
</dbReference>
<organism evidence="3 4">
    <name type="scientific">Sphaerotilus mobilis</name>
    <dbReference type="NCBI Taxonomy" id="47994"/>
    <lineage>
        <taxon>Bacteria</taxon>
        <taxon>Pseudomonadati</taxon>
        <taxon>Pseudomonadota</taxon>
        <taxon>Betaproteobacteria</taxon>
        <taxon>Burkholderiales</taxon>
        <taxon>Sphaerotilaceae</taxon>
        <taxon>Sphaerotilus</taxon>
    </lineage>
</organism>
<evidence type="ECO:0000313" key="3">
    <source>
        <dbReference type="EMBL" id="RZS58205.1"/>
    </source>
</evidence>
<dbReference type="PANTHER" id="PTHR46268">
    <property type="entry name" value="STRESS RESPONSE PROTEIN NHAX"/>
    <property type="match status" value="1"/>
</dbReference>
<dbReference type="InterPro" id="IPR006016">
    <property type="entry name" value="UspA"/>
</dbReference>
<dbReference type="Proteomes" id="UP000293433">
    <property type="component" value="Unassembled WGS sequence"/>
</dbReference>
<dbReference type="SUPFAM" id="SSF52402">
    <property type="entry name" value="Adenine nucleotide alpha hydrolases-like"/>
    <property type="match status" value="1"/>
</dbReference>
<comment type="caution">
    <text evidence="3">The sequence shown here is derived from an EMBL/GenBank/DDBJ whole genome shotgun (WGS) entry which is preliminary data.</text>
</comment>
<dbReference type="AlphaFoldDB" id="A0A4Q7LTB0"/>
<feature type="domain" description="UspA" evidence="2">
    <location>
        <begin position="1"/>
        <end position="144"/>
    </location>
</feature>
<sequence length="145" mass="15951">MFAHILLPTDGSKLSEGAVFRGIELARQCGARVTGLYVAPEFHILSYQVDVIEDTEATWAVDRKAHADRYLAFIAHTAAEAKVACETLMEVSDHPYQRICSLAEQRGCDLIGMASHGRKGMAGLLLGSETQRVLTHSKTPVIVWR</sequence>
<proteinExistence type="inferred from homology"/>
<reference evidence="3 4" key="1">
    <citation type="submission" date="2019-02" db="EMBL/GenBank/DDBJ databases">
        <title>Genomic Encyclopedia of Type Strains, Phase IV (KMG-IV): sequencing the most valuable type-strain genomes for metagenomic binning, comparative biology and taxonomic classification.</title>
        <authorList>
            <person name="Goeker M."/>
        </authorList>
    </citation>
    <scope>NUCLEOTIDE SEQUENCE [LARGE SCALE GENOMIC DNA]</scope>
    <source>
        <strain evidence="3 4">DSM 10617</strain>
    </source>
</reference>
<evidence type="ECO:0000313" key="4">
    <source>
        <dbReference type="Proteomes" id="UP000293433"/>
    </source>
</evidence>
<dbReference type="EMBL" id="SGWV01000007">
    <property type="protein sequence ID" value="RZS58205.1"/>
    <property type="molecule type" value="Genomic_DNA"/>
</dbReference>
<keyword evidence="4" id="KW-1185">Reference proteome</keyword>
<dbReference type="InterPro" id="IPR014729">
    <property type="entry name" value="Rossmann-like_a/b/a_fold"/>
</dbReference>
<dbReference type="RefSeq" id="WP_130480369.1">
    <property type="nucleotide sequence ID" value="NZ_SGWV01000007.1"/>
</dbReference>
<dbReference type="Gene3D" id="3.40.50.620">
    <property type="entry name" value="HUPs"/>
    <property type="match status" value="1"/>
</dbReference>
<dbReference type="CDD" id="cd00293">
    <property type="entry name" value="USP-like"/>
    <property type="match status" value="1"/>
</dbReference>
<protein>
    <submittedName>
        <fullName evidence="3">Nucleotide-binding universal stress UspA family protein</fullName>
    </submittedName>
</protein>
<evidence type="ECO:0000259" key="2">
    <source>
        <dbReference type="Pfam" id="PF00582"/>
    </source>
</evidence>
<dbReference type="PANTHER" id="PTHR46268:SF15">
    <property type="entry name" value="UNIVERSAL STRESS PROTEIN HP_0031"/>
    <property type="match status" value="1"/>
</dbReference>
<gene>
    <name evidence="3" type="ORF">EV685_0486</name>
</gene>
<evidence type="ECO:0000256" key="1">
    <source>
        <dbReference type="ARBA" id="ARBA00008791"/>
    </source>
</evidence>
<dbReference type="Pfam" id="PF00582">
    <property type="entry name" value="Usp"/>
    <property type="match status" value="1"/>
</dbReference>